<proteinExistence type="inferred from homology"/>
<dbReference type="InterPro" id="IPR005119">
    <property type="entry name" value="LysR_subst-bd"/>
</dbReference>
<dbReference type="GO" id="GO:0003700">
    <property type="term" value="F:DNA-binding transcription factor activity"/>
    <property type="evidence" value="ECO:0007669"/>
    <property type="project" value="InterPro"/>
</dbReference>
<keyword evidence="2" id="KW-0805">Transcription regulation</keyword>
<dbReference type="PRINTS" id="PR00039">
    <property type="entry name" value="HTHLYSR"/>
</dbReference>
<dbReference type="Gene3D" id="3.40.190.10">
    <property type="entry name" value="Periplasmic binding protein-like II"/>
    <property type="match status" value="2"/>
</dbReference>
<dbReference type="PATRIC" id="fig|338187.36.peg.4790"/>
<dbReference type="Pfam" id="PF00126">
    <property type="entry name" value="HTH_1"/>
    <property type="match status" value="1"/>
</dbReference>
<dbReference type="FunFam" id="1.10.10.10:FF:000377">
    <property type="entry name" value="LysR family transcriptional regulator"/>
    <property type="match status" value="1"/>
</dbReference>
<dbReference type="SUPFAM" id="SSF53850">
    <property type="entry name" value="Periplasmic binding protein-like II"/>
    <property type="match status" value="1"/>
</dbReference>
<feature type="domain" description="HTH lysR-type" evidence="5">
    <location>
        <begin position="26"/>
        <end position="83"/>
    </location>
</feature>
<dbReference type="KEGG" id="vha:VIBHAR_05922"/>
<dbReference type="InterPro" id="IPR036390">
    <property type="entry name" value="WH_DNA-bd_sf"/>
</dbReference>
<gene>
    <name evidence="6" type="ordered locus">VIBHAR_05922</name>
</gene>
<dbReference type="PANTHER" id="PTHR30126">
    <property type="entry name" value="HTH-TYPE TRANSCRIPTIONAL REGULATOR"/>
    <property type="match status" value="1"/>
</dbReference>
<dbReference type="InterPro" id="IPR000847">
    <property type="entry name" value="LysR_HTH_N"/>
</dbReference>
<reference evidence="6 7" key="1">
    <citation type="submission" date="2007-08" db="EMBL/GenBank/DDBJ databases">
        <authorList>
            <consortium name="The Vibrio harveyi Genome Sequencing Project"/>
            <person name="Bassler B."/>
            <person name="Clifton S.W."/>
            <person name="Fulton L."/>
            <person name="Delehaunty K."/>
            <person name="Fronick C."/>
            <person name="Harrison M."/>
            <person name="Markivic C."/>
            <person name="Fulton R."/>
            <person name="Tin-Wollam A.-M."/>
            <person name="Shah N."/>
            <person name="Pepin K."/>
            <person name="Nash W."/>
            <person name="Thiruvilangam P."/>
            <person name="Bhonagiri V."/>
            <person name="Waters C."/>
            <person name="Tu K.C."/>
            <person name="Irgon J."/>
            <person name="Wilson R.K."/>
        </authorList>
    </citation>
    <scope>NUCLEOTIDE SEQUENCE [LARGE SCALE GENOMIC DNA]</scope>
    <source>
        <strain evidence="7">ATCC BAA-1116 / BB120</strain>
    </source>
</reference>
<organism evidence="6 7">
    <name type="scientific">Vibrio campbellii (strain ATCC BAA-1116)</name>
    <dbReference type="NCBI Taxonomy" id="2902295"/>
    <lineage>
        <taxon>Bacteria</taxon>
        <taxon>Pseudomonadati</taxon>
        <taxon>Pseudomonadota</taxon>
        <taxon>Gammaproteobacteria</taxon>
        <taxon>Vibrionales</taxon>
        <taxon>Vibrionaceae</taxon>
        <taxon>Vibrio</taxon>
    </lineage>
</organism>
<evidence type="ECO:0000313" key="7">
    <source>
        <dbReference type="Proteomes" id="UP000008152"/>
    </source>
</evidence>
<dbReference type="GO" id="GO:0000976">
    <property type="term" value="F:transcription cis-regulatory region binding"/>
    <property type="evidence" value="ECO:0007669"/>
    <property type="project" value="TreeGrafter"/>
</dbReference>
<dbReference type="Proteomes" id="UP000008152">
    <property type="component" value="Chromosome II"/>
</dbReference>
<dbReference type="EMBL" id="CP000790">
    <property type="protein sequence ID" value="ABU73815.1"/>
    <property type="molecule type" value="Genomic_DNA"/>
</dbReference>
<keyword evidence="3" id="KW-0238">DNA-binding</keyword>
<evidence type="ECO:0000256" key="2">
    <source>
        <dbReference type="ARBA" id="ARBA00023015"/>
    </source>
</evidence>
<evidence type="ECO:0000313" key="6">
    <source>
        <dbReference type="EMBL" id="ABU73815.1"/>
    </source>
</evidence>
<protein>
    <recommendedName>
        <fullName evidence="5">HTH lysR-type domain-containing protein</fullName>
    </recommendedName>
</protein>
<dbReference type="Gene3D" id="1.10.10.10">
    <property type="entry name" value="Winged helix-like DNA-binding domain superfamily/Winged helix DNA-binding domain"/>
    <property type="match status" value="1"/>
</dbReference>
<evidence type="ECO:0000256" key="1">
    <source>
        <dbReference type="ARBA" id="ARBA00009437"/>
    </source>
</evidence>
<name>A7N5G2_VIBC1</name>
<comment type="similarity">
    <text evidence="1">Belongs to the LysR transcriptional regulatory family.</text>
</comment>
<evidence type="ECO:0000256" key="4">
    <source>
        <dbReference type="ARBA" id="ARBA00023163"/>
    </source>
</evidence>
<dbReference type="InterPro" id="IPR036388">
    <property type="entry name" value="WH-like_DNA-bd_sf"/>
</dbReference>
<evidence type="ECO:0000259" key="5">
    <source>
        <dbReference type="PROSITE" id="PS50931"/>
    </source>
</evidence>
<accession>A7N5G2</accession>
<dbReference type="PROSITE" id="PS50931">
    <property type="entry name" value="HTH_LYSR"/>
    <property type="match status" value="1"/>
</dbReference>
<dbReference type="PANTHER" id="PTHR30126:SF94">
    <property type="entry name" value="LYSR FAMILY TRANSCRIPTIONAL REGULATOR"/>
    <property type="match status" value="1"/>
</dbReference>
<evidence type="ECO:0000256" key="3">
    <source>
        <dbReference type="ARBA" id="ARBA00023125"/>
    </source>
</evidence>
<dbReference type="SUPFAM" id="SSF46785">
    <property type="entry name" value="Winged helix' DNA-binding domain"/>
    <property type="match status" value="1"/>
</dbReference>
<dbReference type="AlphaFoldDB" id="A7N5G2"/>
<dbReference type="Pfam" id="PF03466">
    <property type="entry name" value="LysR_substrate"/>
    <property type="match status" value="1"/>
</dbReference>
<sequence>MRISACTLGLREYGEYSPIREETLRYSLKQLAVFDAVADTGSVSQAADKLALTQSATSMSLAQLEKMLGRPLFERQGKQMALTHWGMWLRPKAKRLLQDALQIEMGFYEQHLLSGHIRLGASQTPAEHLVPDLISIIDNDFPEMRISLGVQSTQAVIDGVLDYRYDLGVIEGRCDDNRLHQEIWCRDHLTVVAASHHPFARNSSVSLAQLEQAKWVLREHGSGTRKIFDSSIHHLIEDLDVWREYEHVPVLRSLVSNGQYLTCLPYLDVERYIEAGNLVALNVPDLKMDRTLSFIWRADMAENPLVDCIKREGLRMMKGKPSVF</sequence>
<keyword evidence="4" id="KW-0804">Transcription</keyword>